<dbReference type="EMBL" id="LDAU01000203">
    <property type="protein sequence ID" value="KRW99831.1"/>
    <property type="molecule type" value="Genomic_DNA"/>
</dbReference>
<protein>
    <submittedName>
        <fullName evidence="2">Uncharacterized protein</fullName>
    </submittedName>
</protein>
<keyword evidence="3" id="KW-1185">Reference proteome</keyword>
<evidence type="ECO:0000313" key="3">
    <source>
        <dbReference type="Proteomes" id="UP000054937"/>
    </source>
</evidence>
<reference evidence="2 3" key="1">
    <citation type="journal article" date="2015" name="Sci. Rep.">
        <title>Genome of the facultative scuticociliatosis pathogen Pseudocohnilembus persalinus provides insight into its virulence through horizontal gene transfer.</title>
        <authorList>
            <person name="Xiong J."/>
            <person name="Wang G."/>
            <person name="Cheng J."/>
            <person name="Tian M."/>
            <person name="Pan X."/>
            <person name="Warren A."/>
            <person name="Jiang C."/>
            <person name="Yuan D."/>
            <person name="Miao W."/>
        </authorList>
    </citation>
    <scope>NUCLEOTIDE SEQUENCE [LARGE SCALE GENOMIC DNA]</scope>
    <source>
        <strain evidence="2">36N120E</strain>
    </source>
</reference>
<proteinExistence type="predicted"/>
<dbReference type="AlphaFoldDB" id="A0A0V0QCJ4"/>
<sequence length="429" mass="50762">MEEILQCINCNSFDNQNDKKLIIEQILNFPVHKVQNFPPVSDQNQGQQIRKIMENYSQEKIKKFREQIDNQIDGYYKKILEELSQILSQQKVEVKKQFELFFKFTDFSEIYNVDQLKKSLLQYQKKEIDLEELFEIQKEIKKKFEQEEFLKMAFAQEKIQDEIQKQLGNLELLLDQKLAIFKEDISVNKEEIFGIQKEIQFAQQGQNEEIQKNQKNKENKENLQENQGKSQIGSKNSLELSKTGTRNKTIQFFKSKYGHQQKKIIIGNNYRKISFYQGQYHSKQVFSEKLEKNLRYHFRIKADFYGNNYQNVQFFLLDEGEKDKQFVSCNGIQISDRAGNWGNNFMNVKKVKEGLGFAGFLRDGQSVLNVVFNCQQKVFEVYDDEKKGYVRIELDLGLIGGDFCLFGIQVYQDEDKQYLDFNIIDVIVS</sequence>
<comment type="caution">
    <text evidence="2">The sequence shown here is derived from an EMBL/GenBank/DDBJ whole genome shotgun (WGS) entry which is preliminary data.</text>
</comment>
<gene>
    <name evidence="2" type="ORF">PPERSA_10950</name>
</gene>
<feature type="region of interest" description="Disordered" evidence="1">
    <location>
        <begin position="206"/>
        <end position="238"/>
    </location>
</feature>
<evidence type="ECO:0000313" key="2">
    <source>
        <dbReference type="EMBL" id="KRW99831.1"/>
    </source>
</evidence>
<organism evidence="2 3">
    <name type="scientific">Pseudocohnilembus persalinus</name>
    <name type="common">Ciliate</name>
    <dbReference type="NCBI Taxonomy" id="266149"/>
    <lineage>
        <taxon>Eukaryota</taxon>
        <taxon>Sar</taxon>
        <taxon>Alveolata</taxon>
        <taxon>Ciliophora</taxon>
        <taxon>Intramacronucleata</taxon>
        <taxon>Oligohymenophorea</taxon>
        <taxon>Scuticociliatia</taxon>
        <taxon>Philasterida</taxon>
        <taxon>Pseudocohnilembidae</taxon>
        <taxon>Pseudocohnilembus</taxon>
    </lineage>
</organism>
<dbReference type="Proteomes" id="UP000054937">
    <property type="component" value="Unassembled WGS sequence"/>
</dbReference>
<evidence type="ECO:0000256" key="1">
    <source>
        <dbReference type="SAM" id="MobiDB-lite"/>
    </source>
</evidence>
<dbReference type="InParanoid" id="A0A0V0QCJ4"/>
<name>A0A0V0QCJ4_PSEPJ</name>
<feature type="compositionally biased region" description="Basic and acidic residues" evidence="1">
    <location>
        <begin position="209"/>
        <end position="223"/>
    </location>
</feature>
<accession>A0A0V0QCJ4</accession>